<dbReference type="Gene3D" id="3.100.10.10">
    <property type="match status" value="1"/>
</dbReference>
<dbReference type="InterPro" id="IPR021131">
    <property type="entry name" value="Ribosomal_uL15/eL18"/>
</dbReference>
<dbReference type="GO" id="GO:0003735">
    <property type="term" value="F:structural constituent of ribosome"/>
    <property type="evidence" value="ECO:0007669"/>
    <property type="project" value="InterPro"/>
</dbReference>
<dbReference type="GO" id="GO:0019843">
    <property type="term" value="F:rRNA binding"/>
    <property type="evidence" value="ECO:0007669"/>
    <property type="project" value="UniProtKB-UniRule"/>
</dbReference>
<dbReference type="InterPro" id="IPR005749">
    <property type="entry name" value="Ribosomal_uL15_bac-type"/>
</dbReference>
<dbReference type="SUPFAM" id="SSF52080">
    <property type="entry name" value="Ribosomal proteins L15p and L18e"/>
    <property type="match status" value="1"/>
</dbReference>
<gene>
    <name evidence="4" type="primary">rplO</name>
    <name evidence="7" type="ordered locus">Slin_5768</name>
</gene>
<evidence type="ECO:0000256" key="5">
    <source>
        <dbReference type="SAM" id="MobiDB-lite"/>
    </source>
</evidence>
<sequence length="158" mass="17148">MNLSNLRPAKGSVRERKRVGRGQGSGMGGTSTRGHKGAQSRSGYSRKVHFEGGQMPLQRRVPKFGFKNINRVEYKPLNLDSIQALVEETKATVVDMDFLLQHGLVSKKDLVKVLNRGELTAAVEVHAHAFSSSAKEAIEKAGGKAVVPVKQAKEEAAN</sequence>
<protein>
    <recommendedName>
        <fullName evidence="4">Large ribosomal subunit protein uL15</fullName>
    </recommendedName>
</protein>
<dbReference type="RefSeq" id="WP_012930223.1">
    <property type="nucleotide sequence ID" value="NC_013730.1"/>
</dbReference>
<dbReference type="GO" id="GO:0006412">
    <property type="term" value="P:translation"/>
    <property type="evidence" value="ECO:0007669"/>
    <property type="project" value="UniProtKB-UniRule"/>
</dbReference>
<keyword evidence="4" id="KW-0699">rRNA-binding</keyword>
<dbReference type="STRING" id="504472.Slin_5768"/>
<dbReference type="Proteomes" id="UP000002028">
    <property type="component" value="Chromosome"/>
</dbReference>
<comment type="similarity">
    <text evidence="1 4">Belongs to the universal ribosomal protein uL15 family.</text>
</comment>
<evidence type="ECO:0000256" key="2">
    <source>
        <dbReference type="ARBA" id="ARBA00022980"/>
    </source>
</evidence>
<accession>D2QSF1</accession>
<dbReference type="NCBIfam" id="TIGR01071">
    <property type="entry name" value="rplO_bact"/>
    <property type="match status" value="1"/>
</dbReference>
<evidence type="ECO:0000256" key="4">
    <source>
        <dbReference type="HAMAP-Rule" id="MF_01341"/>
    </source>
</evidence>
<dbReference type="KEGG" id="sli:Slin_5768"/>
<keyword evidence="2 4" id="KW-0689">Ribosomal protein</keyword>
<dbReference type="HOGENOM" id="CLU_055188_4_0_10"/>
<dbReference type="AlphaFoldDB" id="D2QSF1"/>
<proteinExistence type="inferred from homology"/>
<dbReference type="GO" id="GO:0022625">
    <property type="term" value="C:cytosolic large ribosomal subunit"/>
    <property type="evidence" value="ECO:0007669"/>
    <property type="project" value="TreeGrafter"/>
</dbReference>
<dbReference type="InterPro" id="IPR030878">
    <property type="entry name" value="Ribosomal_uL15"/>
</dbReference>
<dbReference type="eggNOG" id="COG0200">
    <property type="taxonomic scope" value="Bacteria"/>
</dbReference>
<dbReference type="PANTHER" id="PTHR12934:SF11">
    <property type="entry name" value="LARGE RIBOSOMAL SUBUNIT PROTEIN UL15M"/>
    <property type="match status" value="1"/>
</dbReference>
<name>D2QSF1_SPILD</name>
<keyword evidence="3 4" id="KW-0687">Ribonucleoprotein</keyword>
<evidence type="ECO:0000313" key="7">
    <source>
        <dbReference type="EMBL" id="ADB41733.1"/>
    </source>
</evidence>
<dbReference type="Pfam" id="PF00828">
    <property type="entry name" value="Ribosomal_L27A"/>
    <property type="match status" value="1"/>
</dbReference>
<keyword evidence="4" id="KW-0694">RNA-binding</keyword>
<evidence type="ECO:0000313" key="8">
    <source>
        <dbReference type="Proteomes" id="UP000002028"/>
    </source>
</evidence>
<feature type="compositionally biased region" description="Gly residues" evidence="5">
    <location>
        <begin position="21"/>
        <end position="31"/>
    </location>
</feature>
<evidence type="ECO:0000259" key="6">
    <source>
        <dbReference type="Pfam" id="PF00828"/>
    </source>
</evidence>
<evidence type="ECO:0000256" key="3">
    <source>
        <dbReference type="ARBA" id="ARBA00023274"/>
    </source>
</evidence>
<dbReference type="HAMAP" id="MF_01341">
    <property type="entry name" value="Ribosomal_uL15"/>
    <property type="match status" value="1"/>
</dbReference>
<comment type="subunit">
    <text evidence="4">Part of the 50S ribosomal subunit.</text>
</comment>
<reference evidence="7 8" key="1">
    <citation type="journal article" date="2010" name="Stand. Genomic Sci.">
        <title>Complete genome sequence of Spirosoma linguale type strain (1).</title>
        <authorList>
            <person name="Lail K."/>
            <person name="Sikorski J."/>
            <person name="Saunders E."/>
            <person name="Lapidus A."/>
            <person name="Glavina Del Rio T."/>
            <person name="Copeland A."/>
            <person name="Tice H."/>
            <person name="Cheng J.-F."/>
            <person name="Lucas S."/>
            <person name="Nolan M."/>
            <person name="Bruce D."/>
            <person name="Goodwin L."/>
            <person name="Pitluck S."/>
            <person name="Ivanova N."/>
            <person name="Mavromatis K."/>
            <person name="Ovchinnikova G."/>
            <person name="Pati A."/>
            <person name="Chen A."/>
            <person name="Palaniappan K."/>
            <person name="Land M."/>
            <person name="Hauser L."/>
            <person name="Chang Y.-J."/>
            <person name="Jeffries C.D."/>
            <person name="Chain P."/>
            <person name="Brettin T."/>
            <person name="Detter J.C."/>
            <person name="Schuetze A."/>
            <person name="Rohde M."/>
            <person name="Tindall B.J."/>
            <person name="Goeker M."/>
            <person name="Bristow J."/>
            <person name="Eisen J.A."/>
            <person name="Markowitz V."/>
            <person name="Hugenholtz P."/>
            <person name="Kyrpides N.C."/>
            <person name="Klenk H.-P."/>
            <person name="Chen F."/>
        </authorList>
    </citation>
    <scope>NUCLEOTIDE SEQUENCE [LARGE SCALE GENOMIC DNA]</scope>
    <source>
        <strain evidence="8">ATCC 33905 / DSM 74 / LMG 10896 / Claus 1</strain>
    </source>
</reference>
<feature type="region of interest" description="Disordered" evidence="5">
    <location>
        <begin position="1"/>
        <end position="44"/>
    </location>
</feature>
<organism evidence="7 8">
    <name type="scientific">Spirosoma linguale (strain ATCC 33905 / DSM 74 / LMG 10896 / Claus 1)</name>
    <dbReference type="NCBI Taxonomy" id="504472"/>
    <lineage>
        <taxon>Bacteria</taxon>
        <taxon>Pseudomonadati</taxon>
        <taxon>Bacteroidota</taxon>
        <taxon>Cytophagia</taxon>
        <taxon>Cytophagales</taxon>
        <taxon>Cytophagaceae</taxon>
        <taxon>Spirosoma</taxon>
    </lineage>
</organism>
<keyword evidence="8" id="KW-1185">Reference proteome</keyword>
<feature type="domain" description="Large ribosomal subunit protein uL15/eL18" evidence="6">
    <location>
        <begin position="76"/>
        <end position="146"/>
    </location>
</feature>
<dbReference type="PANTHER" id="PTHR12934">
    <property type="entry name" value="50S RIBOSOMAL PROTEIN L15"/>
    <property type="match status" value="1"/>
</dbReference>
<evidence type="ECO:0000256" key="1">
    <source>
        <dbReference type="ARBA" id="ARBA00007320"/>
    </source>
</evidence>
<comment type="function">
    <text evidence="4">Binds to the 23S rRNA.</text>
</comment>
<dbReference type="EMBL" id="CP001769">
    <property type="protein sequence ID" value="ADB41733.1"/>
    <property type="molecule type" value="Genomic_DNA"/>
</dbReference>
<dbReference type="InterPro" id="IPR036227">
    <property type="entry name" value="Ribosomal_uL15/eL18_sf"/>
</dbReference>